<dbReference type="GO" id="GO:1902201">
    <property type="term" value="P:negative regulation of bacterial-type flagellum-dependent cell motility"/>
    <property type="evidence" value="ECO:0007669"/>
    <property type="project" value="TreeGrafter"/>
</dbReference>
<feature type="transmembrane region" description="Helical" evidence="8">
    <location>
        <begin position="276"/>
        <end position="297"/>
    </location>
</feature>
<proteinExistence type="predicted"/>
<keyword evidence="4" id="KW-1003">Cell membrane</keyword>
<evidence type="ECO:0000256" key="5">
    <source>
        <dbReference type="ARBA" id="ARBA00022692"/>
    </source>
</evidence>
<dbReference type="InterPro" id="IPR050469">
    <property type="entry name" value="Diguanylate_Cyclase"/>
</dbReference>
<feature type="transmembrane region" description="Helical" evidence="8">
    <location>
        <begin position="67"/>
        <end position="83"/>
    </location>
</feature>
<dbReference type="SMART" id="SM00267">
    <property type="entry name" value="GGDEF"/>
    <property type="match status" value="1"/>
</dbReference>
<dbReference type="FunFam" id="3.30.70.270:FF:000001">
    <property type="entry name" value="Diguanylate cyclase domain protein"/>
    <property type="match status" value="1"/>
</dbReference>
<dbReference type="PANTHER" id="PTHR45138">
    <property type="entry name" value="REGULATORY COMPONENTS OF SENSORY TRANSDUCTION SYSTEM"/>
    <property type="match status" value="1"/>
</dbReference>
<feature type="transmembrane region" description="Helical" evidence="8">
    <location>
        <begin position="205"/>
        <end position="225"/>
    </location>
</feature>
<evidence type="ECO:0000256" key="7">
    <source>
        <dbReference type="ARBA" id="ARBA00023136"/>
    </source>
</evidence>
<name>A0A1R7QDH9_ACIJO</name>
<evidence type="ECO:0000256" key="4">
    <source>
        <dbReference type="ARBA" id="ARBA00022475"/>
    </source>
</evidence>
<dbReference type="InterPro" id="IPR029787">
    <property type="entry name" value="Nucleotide_cyclase"/>
</dbReference>
<evidence type="ECO:0000256" key="1">
    <source>
        <dbReference type="ARBA" id="ARBA00001946"/>
    </source>
</evidence>
<evidence type="ECO:0000259" key="9">
    <source>
        <dbReference type="PROSITE" id="PS50887"/>
    </source>
</evidence>
<dbReference type="RefSeq" id="WP_087012807.1">
    <property type="nucleotide sequence ID" value="NZ_FUUY01000006.1"/>
</dbReference>
<reference evidence="10 11" key="1">
    <citation type="submission" date="2017-02" db="EMBL/GenBank/DDBJ databases">
        <authorList>
            <person name="Peterson S.W."/>
        </authorList>
    </citation>
    <scope>NUCLEOTIDE SEQUENCE [LARGE SCALE GENOMIC DNA]</scope>
    <source>
        <strain evidence="10">C6</strain>
    </source>
</reference>
<dbReference type="InterPro" id="IPR007895">
    <property type="entry name" value="MASE1"/>
</dbReference>
<comment type="cofactor">
    <cofactor evidence="1">
        <name>Mg(2+)</name>
        <dbReference type="ChEBI" id="CHEBI:18420"/>
    </cofactor>
</comment>
<dbReference type="NCBIfam" id="TIGR00254">
    <property type="entry name" value="GGDEF"/>
    <property type="match status" value="1"/>
</dbReference>
<accession>A0A1R7QDH9</accession>
<dbReference type="GO" id="GO:0005886">
    <property type="term" value="C:plasma membrane"/>
    <property type="evidence" value="ECO:0007669"/>
    <property type="project" value="UniProtKB-SubCell"/>
</dbReference>
<feature type="transmembrane region" description="Helical" evidence="8">
    <location>
        <begin position="42"/>
        <end position="60"/>
    </location>
</feature>
<feature type="domain" description="GGDEF" evidence="9">
    <location>
        <begin position="343"/>
        <end position="476"/>
    </location>
</feature>
<evidence type="ECO:0000256" key="6">
    <source>
        <dbReference type="ARBA" id="ARBA00022989"/>
    </source>
</evidence>
<evidence type="ECO:0000256" key="2">
    <source>
        <dbReference type="ARBA" id="ARBA00004651"/>
    </source>
</evidence>
<dbReference type="Pfam" id="PF00990">
    <property type="entry name" value="GGDEF"/>
    <property type="match status" value="1"/>
</dbReference>
<dbReference type="GO" id="GO:0043709">
    <property type="term" value="P:cell adhesion involved in single-species biofilm formation"/>
    <property type="evidence" value="ECO:0007669"/>
    <property type="project" value="TreeGrafter"/>
</dbReference>
<dbReference type="Pfam" id="PF05231">
    <property type="entry name" value="MASE1"/>
    <property type="match status" value="1"/>
</dbReference>
<dbReference type="GO" id="GO:0052621">
    <property type="term" value="F:diguanylate cyclase activity"/>
    <property type="evidence" value="ECO:0007669"/>
    <property type="project" value="UniProtKB-EC"/>
</dbReference>
<keyword evidence="6 8" id="KW-1133">Transmembrane helix</keyword>
<organism evidence="10 11">
    <name type="scientific">Acinetobacter johnsonii</name>
    <dbReference type="NCBI Taxonomy" id="40214"/>
    <lineage>
        <taxon>Bacteria</taxon>
        <taxon>Pseudomonadati</taxon>
        <taxon>Pseudomonadota</taxon>
        <taxon>Gammaproteobacteria</taxon>
        <taxon>Moraxellales</taxon>
        <taxon>Moraxellaceae</taxon>
        <taxon>Acinetobacter</taxon>
    </lineage>
</organism>
<feature type="transmembrane region" description="Helical" evidence="8">
    <location>
        <begin position="165"/>
        <end position="185"/>
    </location>
</feature>
<dbReference type="EC" id="2.7.7.65" evidence="3"/>
<feature type="transmembrane region" description="Helical" evidence="8">
    <location>
        <begin position="123"/>
        <end position="145"/>
    </location>
</feature>
<evidence type="ECO:0000313" key="10">
    <source>
        <dbReference type="EMBL" id="SJX22335.1"/>
    </source>
</evidence>
<evidence type="ECO:0000313" key="11">
    <source>
        <dbReference type="Proteomes" id="UP000196240"/>
    </source>
</evidence>
<dbReference type="EMBL" id="FUUY01000006">
    <property type="protein sequence ID" value="SJX22335.1"/>
    <property type="molecule type" value="Genomic_DNA"/>
</dbReference>
<dbReference type="PANTHER" id="PTHR45138:SF5">
    <property type="entry name" value="BIFUNCTIONAL PERIPLASMIC SUBSTRATE BINDING PROTEIN_CYTOPLASMIC DIGUANYLATE CYCLASE"/>
    <property type="match status" value="1"/>
</dbReference>
<sequence length="476" mass="53809">MYAVKLTEVSLNFKQHGRACLIVAAVIFVCCLLGIFTRPIAYFAYFWPANAVLIGLFLRFKPLRNAGGWLGAFIGYMSADLVTGNHFELTLALTIANFMTVGVSLFFIHYLQIDYRAYNKGLNFLYLFLVCVFLGCFSSAIFAVAVVPYMPHTFMSTQDLWAEFYIWWTGEVLNCISLLPLMLTFPAAKKLKYLWNNRRQCETQFVDVLPLLSVLISVACTHLFFGPGALLFPLAGLIWAALSYNLFYVSIINSLVCFVTYHSLTTYYISRTADNFLATSISVRIGLCMLMIAPLLLCIVSRNRHDLYKEVLYLANHDPLTHVGNRRFFFTQTENLLKENLVKSMSIIVLDIDHFKKMNDQYGHYIGDVLLQSFATTVKSNLREQDLFARMGGEEFVVVLNNTTEIESQIIAERICRAVATSKTQVAHAVLSMTVSLGVVYQVLPTQNSLQSLLNRADRALYQAKTLGRNQVQLAS</sequence>
<dbReference type="CDD" id="cd01949">
    <property type="entry name" value="GGDEF"/>
    <property type="match status" value="1"/>
</dbReference>
<dbReference type="PROSITE" id="PS50887">
    <property type="entry name" value="GGDEF"/>
    <property type="match status" value="1"/>
</dbReference>
<dbReference type="Gene3D" id="3.30.70.270">
    <property type="match status" value="1"/>
</dbReference>
<feature type="transmembrane region" description="Helical" evidence="8">
    <location>
        <begin position="20"/>
        <end position="36"/>
    </location>
</feature>
<dbReference type="InterPro" id="IPR043128">
    <property type="entry name" value="Rev_trsase/Diguanyl_cyclase"/>
</dbReference>
<keyword evidence="5 8" id="KW-0812">Transmembrane</keyword>
<protein>
    <recommendedName>
        <fullName evidence="3">diguanylate cyclase</fullName>
        <ecNumber evidence="3">2.7.7.65</ecNumber>
    </recommendedName>
</protein>
<dbReference type="SUPFAM" id="SSF55073">
    <property type="entry name" value="Nucleotide cyclase"/>
    <property type="match status" value="1"/>
</dbReference>
<keyword evidence="7 8" id="KW-0472">Membrane</keyword>
<dbReference type="Proteomes" id="UP000196240">
    <property type="component" value="Unassembled WGS sequence"/>
</dbReference>
<dbReference type="InterPro" id="IPR000160">
    <property type="entry name" value="GGDEF_dom"/>
</dbReference>
<feature type="transmembrane region" description="Helical" evidence="8">
    <location>
        <begin position="237"/>
        <end position="264"/>
    </location>
</feature>
<evidence type="ECO:0000256" key="8">
    <source>
        <dbReference type="SAM" id="Phobius"/>
    </source>
</evidence>
<feature type="transmembrane region" description="Helical" evidence="8">
    <location>
        <begin position="89"/>
        <end position="111"/>
    </location>
</feature>
<comment type="subcellular location">
    <subcellularLocation>
        <location evidence="2">Cell membrane</location>
        <topology evidence="2">Multi-pass membrane protein</topology>
    </subcellularLocation>
</comment>
<gene>
    <name evidence="10" type="ORF">ACNJC6_01977</name>
</gene>
<evidence type="ECO:0000256" key="3">
    <source>
        <dbReference type="ARBA" id="ARBA00012528"/>
    </source>
</evidence>
<dbReference type="AlphaFoldDB" id="A0A1R7QDH9"/>